<dbReference type="InterPro" id="IPR035906">
    <property type="entry name" value="MetI-like_sf"/>
</dbReference>
<keyword evidence="4 7" id="KW-0812">Transmembrane</keyword>
<dbReference type="Proteomes" id="UP001500928">
    <property type="component" value="Unassembled WGS sequence"/>
</dbReference>
<dbReference type="InterPro" id="IPR050366">
    <property type="entry name" value="BP-dependent_transpt_permease"/>
</dbReference>
<dbReference type="Gene3D" id="1.10.3720.10">
    <property type="entry name" value="MetI-like"/>
    <property type="match status" value="1"/>
</dbReference>
<keyword evidence="6 7" id="KW-0472">Membrane</keyword>
<keyword evidence="5 7" id="KW-1133">Transmembrane helix</keyword>
<dbReference type="EMBL" id="BAABHO010000033">
    <property type="protein sequence ID" value="GAA4798398.1"/>
    <property type="molecule type" value="Genomic_DNA"/>
</dbReference>
<keyword evidence="3" id="KW-1003">Cell membrane</keyword>
<dbReference type="PANTHER" id="PTHR43386:SF6">
    <property type="entry name" value="ABC TRANSPORTER PERMEASE PROTEIN"/>
    <property type="match status" value="1"/>
</dbReference>
<comment type="subcellular location">
    <subcellularLocation>
        <location evidence="1 7">Cell membrane</location>
        <topology evidence="1 7">Multi-pass membrane protein</topology>
    </subcellularLocation>
</comment>
<evidence type="ECO:0000256" key="5">
    <source>
        <dbReference type="ARBA" id="ARBA00022989"/>
    </source>
</evidence>
<sequence>MTDAAPAVRAAGAAEPEEVEGVEAVGGLWADGWAQLRRRPLFWVSSALIVVLLLMALFPSLFTSVDPRAADLSLSGADPSPDAIFGRDLQGRDIYARAIHGAAPTLTVGLLASLGTVVVGAIAGLVAGFRSGWSDGLISRIAEIFAGLPFILGGIVILTTFNRPGQIVGEVRIVTQVVLTIVVLSWPLAMRIMRAAALEATQQDYVKAARALGAGPWRIVTRHILPNTLAPVLVFATIQFGVFIGAEAALSFLGIGLRDPVVSWGVMISEAQERVADIPQSLFFPAAFLVVAVLAFVMLGDAVRDAFDPRGR</sequence>
<evidence type="ECO:0000259" key="8">
    <source>
        <dbReference type="PROSITE" id="PS50928"/>
    </source>
</evidence>
<feature type="transmembrane region" description="Helical" evidence="7">
    <location>
        <begin position="282"/>
        <end position="303"/>
    </location>
</feature>
<gene>
    <name evidence="9" type="ORF">GCM10023200_38600</name>
</gene>
<reference evidence="10" key="1">
    <citation type="journal article" date="2019" name="Int. J. Syst. Evol. Microbiol.">
        <title>The Global Catalogue of Microorganisms (GCM) 10K type strain sequencing project: providing services to taxonomists for standard genome sequencing and annotation.</title>
        <authorList>
            <consortium name="The Broad Institute Genomics Platform"/>
            <consortium name="The Broad Institute Genome Sequencing Center for Infectious Disease"/>
            <person name="Wu L."/>
            <person name="Ma J."/>
        </authorList>
    </citation>
    <scope>NUCLEOTIDE SEQUENCE [LARGE SCALE GENOMIC DNA]</scope>
    <source>
        <strain evidence="10">JCM 17979</strain>
    </source>
</reference>
<evidence type="ECO:0000256" key="7">
    <source>
        <dbReference type="RuleBase" id="RU363032"/>
    </source>
</evidence>
<proteinExistence type="inferred from homology"/>
<feature type="domain" description="ABC transmembrane type-1" evidence="8">
    <location>
        <begin position="102"/>
        <end position="300"/>
    </location>
</feature>
<dbReference type="Pfam" id="PF12911">
    <property type="entry name" value="OppC_N"/>
    <property type="match status" value="1"/>
</dbReference>
<accession>A0ABP9BNY8</accession>
<protein>
    <submittedName>
        <fullName evidence="9">ABC transporter permease</fullName>
    </submittedName>
</protein>
<dbReference type="InterPro" id="IPR000515">
    <property type="entry name" value="MetI-like"/>
</dbReference>
<evidence type="ECO:0000256" key="3">
    <source>
        <dbReference type="ARBA" id="ARBA00022475"/>
    </source>
</evidence>
<dbReference type="PROSITE" id="PS50928">
    <property type="entry name" value="ABC_TM1"/>
    <property type="match status" value="1"/>
</dbReference>
<keyword evidence="2 7" id="KW-0813">Transport</keyword>
<organism evidence="9 10">
    <name type="scientific">Actinomycetospora chlora</name>
    <dbReference type="NCBI Taxonomy" id="663608"/>
    <lineage>
        <taxon>Bacteria</taxon>
        <taxon>Bacillati</taxon>
        <taxon>Actinomycetota</taxon>
        <taxon>Actinomycetes</taxon>
        <taxon>Pseudonocardiales</taxon>
        <taxon>Pseudonocardiaceae</taxon>
        <taxon>Actinomycetospora</taxon>
    </lineage>
</organism>
<evidence type="ECO:0000313" key="9">
    <source>
        <dbReference type="EMBL" id="GAA4798398.1"/>
    </source>
</evidence>
<feature type="transmembrane region" description="Helical" evidence="7">
    <location>
        <begin position="232"/>
        <end position="257"/>
    </location>
</feature>
<dbReference type="PANTHER" id="PTHR43386">
    <property type="entry name" value="OLIGOPEPTIDE TRANSPORT SYSTEM PERMEASE PROTEIN APPC"/>
    <property type="match status" value="1"/>
</dbReference>
<name>A0ABP9BNY8_9PSEU</name>
<evidence type="ECO:0000256" key="4">
    <source>
        <dbReference type="ARBA" id="ARBA00022692"/>
    </source>
</evidence>
<keyword evidence="10" id="KW-1185">Reference proteome</keyword>
<feature type="transmembrane region" description="Helical" evidence="7">
    <location>
        <begin position="41"/>
        <end position="62"/>
    </location>
</feature>
<comment type="caution">
    <text evidence="9">The sequence shown here is derived from an EMBL/GenBank/DDBJ whole genome shotgun (WGS) entry which is preliminary data.</text>
</comment>
<evidence type="ECO:0000313" key="10">
    <source>
        <dbReference type="Proteomes" id="UP001500928"/>
    </source>
</evidence>
<comment type="similarity">
    <text evidence="7">Belongs to the binding-protein-dependent transport system permease family.</text>
</comment>
<feature type="transmembrane region" description="Helical" evidence="7">
    <location>
        <begin position="110"/>
        <end position="129"/>
    </location>
</feature>
<evidence type="ECO:0000256" key="6">
    <source>
        <dbReference type="ARBA" id="ARBA00023136"/>
    </source>
</evidence>
<feature type="transmembrane region" description="Helical" evidence="7">
    <location>
        <begin position="173"/>
        <end position="189"/>
    </location>
</feature>
<dbReference type="CDD" id="cd06261">
    <property type="entry name" value="TM_PBP2"/>
    <property type="match status" value="1"/>
</dbReference>
<evidence type="ECO:0000256" key="1">
    <source>
        <dbReference type="ARBA" id="ARBA00004651"/>
    </source>
</evidence>
<feature type="transmembrane region" description="Helical" evidence="7">
    <location>
        <begin position="141"/>
        <end position="161"/>
    </location>
</feature>
<dbReference type="Pfam" id="PF00528">
    <property type="entry name" value="BPD_transp_1"/>
    <property type="match status" value="1"/>
</dbReference>
<dbReference type="SUPFAM" id="SSF161098">
    <property type="entry name" value="MetI-like"/>
    <property type="match status" value="1"/>
</dbReference>
<evidence type="ECO:0000256" key="2">
    <source>
        <dbReference type="ARBA" id="ARBA00022448"/>
    </source>
</evidence>
<dbReference type="RefSeq" id="WP_345418780.1">
    <property type="nucleotide sequence ID" value="NZ_BAABHO010000033.1"/>
</dbReference>
<dbReference type="InterPro" id="IPR025966">
    <property type="entry name" value="OppC_N"/>
</dbReference>